<proteinExistence type="predicted"/>
<dbReference type="PROSITE" id="PS50110">
    <property type="entry name" value="RESPONSE_REGULATORY"/>
    <property type="match status" value="1"/>
</dbReference>
<keyword evidence="3" id="KW-0597">Phosphoprotein</keyword>
<evidence type="ECO:0000256" key="2">
    <source>
        <dbReference type="ARBA" id="ARBA00024867"/>
    </source>
</evidence>
<dbReference type="PANTHER" id="PTHR37299">
    <property type="entry name" value="TRANSCRIPTIONAL REGULATOR-RELATED"/>
    <property type="match status" value="1"/>
</dbReference>
<reference evidence="5 6" key="1">
    <citation type="submission" date="2011-08" db="EMBL/GenBank/DDBJ databases">
        <title>The Genome Sequence of Clostridium hathewayi WAL-18680.</title>
        <authorList>
            <consortium name="The Broad Institute Genome Sequencing Platform"/>
            <person name="Earl A."/>
            <person name="Ward D."/>
            <person name="Feldgarden M."/>
            <person name="Gevers D."/>
            <person name="Finegold S.M."/>
            <person name="Summanen P.H."/>
            <person name="Molitoris D.R."/>
            <person name="Song M."/>
            <person name="Daigneault M."/>
            <person name="Allen-Vercoe E."/>
            <person name="Young S.K."/>
            <person name="Zeng Q."/>
            <person name="Gargeya S."/>
            <person name="Fitzgerald M."/>
            <person name="Haas B."/>
            <person name="Abouelleil A."/>
            <person name="Alvarado L."/>
            <person name="Arachchi H.M."/>
            <person name="Berlin A."/>
            <person name="Brown A."/>
            <person name="Chapman S.B."/>
            <person name="Chen Z."/>
            <person name="Dunbar C."/>
            <person name="Freedman E."/>
            <person name="Gearin G."/>
            <person name="Gellesch M."/>
            <person name="Goldberg J."/>
            <person name="Griggs A."/>
            <person name="Gujja S."/>
            <person name="Heiman D."/>
            <person name="Howarth C."/>
            <person name="Larson L."/>
            <person name="Lui A."/>
            <person name="MacDonald P.J.P."/>
            <person name="Montmayeur A."/>
            <person name="Murphy C."/>
            <person name="Neiman D."/>
            <person name="Pearson M."/>
            <person name="Priest M."/>
            <person name="Roberts A."/>
            <person name="Saif S."/>
            <person name="Shea T."/>
            <person name="Shenoy N."/>
            <person name="Sisk P."/>
            <person name="Stolte C."/>
            <person name="Sykes S."/>
            <person name="Wortman J."/>
            <person name="Nusbaum C."/>
            <person name="Birren B."/>
        </authorList>
    </citation>
    <scope>NUCLEOTIDE SEQUENCE [LARGE SCALE GENOMIC DNA]</scope>
    <source>
        <strain evidence="5 6">WAL-18680</strain>
    </source>
</reference>
<dbReference type="SUPFAM" id="SSF52172">
    <property type="entry name" value="CheY-like"/>
    <property type="match status" value="1"/>
</dbReference>
<dbReference type="Pfam" id="PF04397">
    <property type="entry name" value="LytTR"/>
    <property type="match status" value="1"/>
</dbReference>
<dbReference type="Gene3D" id="3.40.50.2300">
    <property type="match status" value="1"/>
</dbReference>
<dbReference type="EMBL" id="ADLN01000009">
    <property type="protein sequence ID" value="EHI61065.1"/>
    <property type="molecule type" value="Genomic_DNA"/>
</dbReference>
<evidence type="ECO:0000313" key="5">
    <source>
        <dbReference type="EMBL" id="EHI61065.1"/>
    </source>
</evidence>
<organism evidence="5 6">
    <name type="scientific">Hungatella hathewayi WAL-18680</name>
    <dbReference type="NCBI Taxonomy" id="742737"/>
    <lineage>
        <taxon>Bacteria</taxon>
        <taxon>Bacillati</taxon>
        <taxon>Bacillota</taxon>
        <taxon>Clostridia</taxon>
        <taxon>Lachnospirales</taxon>
        <taxon>Lachnospiraceae</taxon>
        <taxon>Hungatella</taxon>
    </lineage>
</organism>
<evidence type="ECO:0000256" key="3">
    <source>
        <dbReference type="PROSITE-ProRule" id="PRU00169"/>
    </source>
</evidence>
<dbReference type="PATRIC" id="fig|742737.3.peg.1135"/>
<evidence type="ECO:0000256" key="1">
    <source>
        <dbReference type="ARBA" id="ARBA00018672"/>
    </source>
</evidence>
<protein>
    <recommendedName>
        <fullName evidence="1">Stage 0 sporulation protein A homolog</fullName>
    </recommendedName>
</protein>
<gene>
    <name evidence="5" type="ORF">HMPREF9473_01130</name>
</gene>
<feature type="modified residue" description="4-aspartylphosphate" evidence="3">
    <location>
        <position position="62"/>
    </location>
</feature>
<feature type="domain" description="Response regulatory" evidence="4">
    <location>
        <begin position="11"/>
        <end position="125"/>
    </location>
</feature>
<dbReference type="RefSeq" id="WP_006779116.1">
    <property type="nucleotide sequence ID" value="NZ_CP040506.1"/>
</dbReference>
<evidence type="ECO:0000259" key="4">
    <source>
        <dbReference type="PROSITE" id="PS50110"/>
    </source>
</evidence>
<dbReference type="PANTHER" id="PTHR37299:SF1">
    <property type="entry name" value="STAGE 0 SPORULATION PROTEIN A HOMOLOG"/>
    <property type="match status" value="1"/>
</dbReference>
<dbReference type="CDD" id="cd00156">
    <property type="entry name" value="REC"/>
    <property type="match status" value="1"/>
</dbReference>
<name>G5IBU7_9FIRM</name>
<dbReference type="GO" id="GO:0003677">
    <property type="term" value="F:DNA binding"/>
    <property type="evidence" value="ECO:0007669"/>
    <property type="project" value="InterPro"/>
</dbReference>
<dbReference type="Proteomes" id="UP000005384">
    <property type="component" value="Unassembled WGS sequence"/>
</dbReference>
<comment type="function">
    <text evidence="2">May play the central regulatory role in sporulation. It may be an element of the effector pathway responsible for the activation of sporulation genes in response to nutritional stress. Spo0A may act in concert with spo0H (a sigma factor) to control the expression of some genes that are critical to the sporulation process.</text>
</comment>
<evidence type="ECO:0000313" key="6">
    <source>
        <dbReference type="Proteomes" id="UP000005384"/>
    </source>
</evidence>
<dbReference type="InterPro" id="IPR046947">
    <property type="entry name" value="LytR-like"/>
</dbReference>
<dbReference type="InterPro" id="IPR011006">
    <property type="entry name" value="CheY-like_superfamily"/>
</dbReference>
<accession>G5IBU7</accession>
<dbReference type="OrthoDB" id="9774865at2"/>
<dbReference type="Gene3D" id="2.40.50.1020">
    <property type="entry name" value="LytTr DNA-binding domain"/>
    <property type="match status" value="1"/>
</dbReference>
<comment type="caution">
    <text evidence="5">The sequence shown here is derived from an EMBL/GenBank/DDBJ whole genome shotgun (WGS) entry which is preliminary data.</text>
</comment>
<sequence>MINVNNGVNYKIAICDDDMNYVEYIKNLIRECFMGKLEFFTYNSGERLLRDSEVMHDALFIDMQLGGIDGTETARKLRARNRNAVLVFCSGVVNPTPESIKVTPYRFLLKQFDDKTMRREITEILEKMVRSYKEEYILTRTEEGLARIYVNDIAYISKAKRGSSIHLLEPEKYEVKDELLTNLHVSVLYEQLHKYGFEFAHNSYLVNCRWVVRFDKTYLVLEGGGELNISRSHYNEFKKGFIKFWDKYGGGDGVD</sequence>
<dbReference type="HOGENOM" id="CLU_000445_14_2_9"/>
<dbReference type="InterPro" id="IPR007492">
    <property type="entry name" value="LytTR_DNA-bd_dom"/>
</dbReference>
<dbReference type="SMART" id="SM00850">
    <property type="entry name" value="LytTR"/>
    <property type="match status" value="1"/>
</dbReference>
<dbReference type="AlphaFoldDB" id="G5IBU7"/>
<keyword evidence="6" id="KW-1185">Reference proteome</keyword>
<dbReference type="SMART" id="SM00448">
    <property type="entry name" value="REC"/>
    <property type="match status" value="1"/>
</dbReference>
<dbReference type="Pfam" id="PF00072">
    <property type="entry name" value="Response_reg"/>
    <property type="match status" value="1"/>
</dbReference>
<dbReference type="InterPro" id="IPR001789">
    <property type="entry name" value="Sig_transdc_resp-reg_receiver"/>
</dbReference>
<dbReference type="GO" id="GO:0000156">
    <property type="term" value="F:phosphorelay response regulator activity"/>
    <property type="evidence" value="ECO:0007669"/>
    <property type="project" value="InterPro"/>
</dbReference>